<dbReference type="AlphaFoldDB" id="A0A9Q1E9X7"/>
<keyword evidence="1" id="KW-0430">Lectin</keyword>
<feature type="domain" description="C-type lectin" evidence="2">
    <location>
        <begin position="47"/>
        <end position="155"/>
    </location>
</feature>
<dbReference type="CDD" id="cd03590">
    <property type="entry name" value="CLECT_DC-SIGN_like"/>
    <property type="match status" value="1"/>
</dbReference>
<dbReference type="PROSITE" id="PS50041">
    <property type="entry name" value="C_TYPE_LECTIN_2"/>
    <property type="match status" value="1"/>
</dbReference>
<proteinExistence type="predicted"/>
<dbReference type="PANTHER" id="PTHR22803">
    <property type="entry name" value="MANNOSE, PHOSPHOLIPASE, LECTIN RECEPTOR RELATED"/>
    <property type="match status" value="1"/>
</dbReference>
<evidence type="ECO:0000259" key="2">
    <source>
        <dbReference type="PROSITE" id="PS50041"/>
    </source>
</evidence>
<gene>
    <name evidence="3" type="ORF">SKAU_G00405370</name>
</gene>
<dbReference type="Gene3D" id="3.10.100.10">
    <property type="entry name" value="Mannose-Binding Protein A, subunit A"/>
    <property type="match status" value="1"/>
</dbReference>
<dbReference type="InterPro" id="IPR016186">
    <property type="entry name" value="C-type_lectin-like/link_sf"/>
</dbReference>
<dbReference type="EMBL" id="JAINUF010000021">
    <property type="protein sequence ID" value="KAJ8334898.1"/>
    <property type="molecule type" value="Genomic_DNA"/>
</dbReference>
<dbReference type="InterPro" id="IPR016187">
    <property type="entry name" value="CTDL_fold"/>
</dbReference>
<dbReference type="SUPFAM" id="SSF56436">
    <property type="entry name" value="C-type lectin-like"/>
    <property type="match status" value="1"/>
</dbReference>
<dbReference type="GO" id="GO:0030246">
    <property type="term" value="F:carbohydrate binding"/>
    <property type="evidence" value="ECO:0007669"/>
    <property type="project" value="UniProtKB-KW"/>
</dbReference>
<dbReference type="InterPro" id="IPR050111">
    <property type="entry name" value="C-type_lectin/snaclec_domain"/>
</dbReference>
<dbReference type="Pfam" id="PF00059">
    <property type="entry name" value="Lectin_C"/>
    <property type="match status" value="1"/>
</dbReference>
<evidence type="ECO:0000256" key="1">
    <source>
        <dbReference type="ARBA" id="ARBA00022734"/>
    </source>
</evidence>
<dbReference type="SMART" id="SM00034">
    <property type="entry name" value="CLECT"/>
    <property type="match status" value="1"/>
</dbReference>
<comment type="caution">
    <text evidence="3">The sequence shown here is derived from an EMBL/GenBank/DDBJ whole genome shotgun (WGS) entry which is preliminary data.</text>
</comment>
<accession>A0A9Q1E9X7</accession>
<protein>
    <recommendedName>
        <fullName evidence="2">C-type lectin domain-containing protein</fullName>
    </recommendedName>
</protein>
<reference evidence="3" key="1">
    <citation type="journal article" date="2023" name="Science">
        <title>Genome structures resolve the early diversification of teleost fishes.</title>
        <authorList>
            <person name="Parey E."/>
            <person name="Louis A."/>
            <person name="Montfort J."/>
            <person name="Bouchez O."/>
            <person name="Roques C."/>
            <person name="Iampietro C."/>
            <person name="Lluch J."/>
            <person name="Castinel A."/>
            <person name="Donnadieu C."/>
            <person name="Desvignes T."/>
            <person name="Floi Bucao C."/>
            <person name="Jouanno E."/>
            <person name="Wen M."/>
            <person name="Mejri S."/>
            <person name="Dirks R."/>
            <person name="Jansen H."/>
            <person name="Henkel C."/>
            <person name="Chen W.J."/>
            <person name="Zahm M."/>
            <person name="Cabau C."/>
            <person name="Klopp C."/>
            <person name="Thompson A.W."/>
            <person name="Robinson-Rechavi M."/>
            <person name="Braasch I."/>
            <person name="Lecointre G."/>
            <person name="Bobe J."/>
            <person name="Postlethwait J.H."/>
            <person name="Berthelot C."/>
            <person name="Roest Crollius H."/>
            <person name="Guiguen Y."/>
        </authorList>
    </citation>
    <scope>NUCLEOTIDE SEQUENCE</scope>
    <source>
        <strain evidence="3">WJC10195</strain>
    </source>
</reference>
<dbReference type="InterPro" id="IPR033989">
    <property type="entry name" value="CD209-like_CTLD"/>
</dbReference>
<dbReference type="InterPro" id="IPR001304">
    <property type="entry name" value="C-type_lectin-like"/>
</dbReference>
<evidence type="ECO:0000313" key="4">
    <source>
        <dbReference type="Proteomes" id="UP001152622"/>
    </source>
</evidence>
<organism evidence="3 4">
    <name type="scientific">Synaphobranchus kaupii</name>
    <name type="common">Kaup's arrowtooth eel</name>
    <dbReference type="NCBI Taxonomy" id="118154"/>
    <lineage>
        <taxon>Eukaryota</taxon>
        <taxon>Metazoa</taxon>
        <taxon>Chordata</taxon>
        <taxon>Craniata</taxon>
        <taxon>Vertebrata</taxon>
        <taxon>Euteleostomi</taxon>
        <taxon>Actinopterygii</taxon>
        <taxon>Neopterygii</taxon>
        <taxon>Teleostei</taxon>
        <taxon>Anguilliformes</taxon>
        <taxon>Synaphobranchidae</taxon>
        <taxon>Synaphobranchus</taxon>
    </lineage>
</organism>
<evidence type="ECO:0000313" key="3">
    <source>
        <dbReference type="EMBL" id="KAJ8334898.1"/>
    </source>
</evidence>
<name>A0A9Q1E9X7_SYNKA</name>
<dbReference type="OrthoDB" id="538816at2759"/>
<sequence length="238" mass="27150">MNSIFSPTSDVKRDLEELQVKHRDLLKTISYYAAKEACVCPRGWKIHQGSCYYFSTEKMNWAQSQQYCISREAHLVIVKDLQEQNFLWSNAGEGHWIGLNDQETEGQWVWVDNTPLDKSATQFWWPNEPDNWTGGGDRSGEDCGSLGNRNKNFCSAGVLLWSDGNGRALCRSTLELLRTADTARKNTLLTPSSLQSELCANRQRPCHVHLRDNEVCWGWSLIYIKIRPPAAGNIKINK</sequence>
<keyword evidence="4" id="KW-1185">Reference proteome</keyword>
<dbReference type="Proteomes" id="UP001152622">
    <property type="component" value="Chromosome 21"/>
</dbReference>